<comment type="caution">
    <text evidence="10">The sequence shown here is derived from an EMBL/GenBank/DDBJ whole genome shotgun (WGS) entry which is preliminary data.</text>
</comment>
<keyword evidence="11" id="KW-1185">Reference proteome</keyword>
<dbReference type="Proteomes" id="UP001417504">
    <property type="component" value="Unassembled WGS sequence"/>
</dbReference>
<comment type="cofactor">
    <cofactor evidence="1 8">
        <name>heme</name>
        <dbReference type="ChEBI" id="CHEBI:30413"/>
    </cofactor>
</comment>
<dbReference type="PRINTS" id="PR00463">
    <property type="entry name" value="EP450I"/>
</dbReference>
<accession>A0AAP0HZ25</accession>
<dbReference type="CDD" id="cd11073">
    <property type="entry name" value="CYP76-like"/>
    <property type="match status" value="1"/>
</dbReference>
<evidence type="ECO:0000313" key="10">
    <source>
        <dbReference type="EMBL" id="KAK9103257.1"/>
    </source>
</evidence>
<dbReference type="PANTHER" id="PTHR47951">
    <property type="entry name" value="OS08G0547900 PROTEIN"/>
    <property type="match status" value="1"/>
</dbReference>
<evidence type="ECO:0000256" key="1">
    <source>
        <dbReference type="ARBA" id="ARBA00001971"/>
    </source>
</evidence>
<dbReference type="GO" id="GO:0004497">
    <property type="term" value="F:monooxygenase activity"/>
    <property type="evidence" value="ECO:0007669"/>
    <property type="project" value="UniProtKB-KW"/>
</dbReference>
<evidence type="ECO:0000256" key="2">
    <source>
        <dbReference type="ARBA" id="ARBA00010617"/>
    </source>
</evidence>
<protein>
    <recommendedName>
        <fullName evidence="12">Cytochrome P450</fullName>
    </recommendedName>
</protein>
<keyword evidence="7 9" id="KW-0503">Monooxygenase</keyword>
<evidence type="ECO:0000256" key="3">
    <source>
        <dbReference type="ARBA" id="ARBA00022617"/>
    </source>
</evidence>
<dbReference type="Gene3D" id="1.10.630.10">
    <property type="entry name" value="Cytochrome P450"/>
    <property type="match status" value="1"/>
</dbReference>
<evidence type="ECO:0000313" key="11">
    <source>
        <dbReference type="Proteomes" id="UP001417504"/>
    </source>
</evidence>
<organism evidence="10 11">
    <name type="scientific">Stephania japonica</name>
    <dbReference type="NCBI Taxonomy" id="461633"/>
    <lineage>
        <taxon>Eukaryota</taxon>
        <taxon>Viridiplantae</taxon>
        <taxon>Streptophyta</taxon>
        <taxon>Embryophyta</taxon>
        <taxon>Tracheophyta</taxon>
        <taxon>Spermatophyta</taxon>
        <taxon>Magnoliopsida</taxon>
        <taxon>Ranunculales</taxon>
        <taxon>Menispermaceae</taxon>
        <taxon>Menispermoideae</taxon>
        <taxon>Cissampelideae</taxon>
        <taxon>Stephania</taxon>
    </lineage>
</organism>
<evidence type="ECO:0000256" key="5">
    <source>
        <dbReference type="ARBA" id="ARBA00023002"/>
    </source>
</evidence>
<reference evidence="10 11" key="1">
    <citation type="submission" date="2024-01" db="EMBL/GenBank/DDBJ databases">
        <title>Genome assemblies of Stephania.</title>
        <authorList>
            <person name="Yang L."/>
        </authorList>
    </citation>
    <scope>NUCLEOTIDE SEQUENCE [LARGE SCALE GENOMIC DNA]</scope>
    <source>
        <strain evidence="10">QJT</strain>
        <tissue evidence="10">Leaf</tissue>
    </source>
</reference>
<keyword evidence="3 8" id="KW-0349">Heme</keyword>
<dbReference type="FunFam" id="1.10.630.10:FF:000126">
    <property type="entry name" value="Predicted protein"/>
    <property type="match status" value="1"/>
</dbReference>
<dbReference type="SUPFAM" id="SSF48264">
    <property type="entry name" value="Cytochrome P450"/>
    <property type="match status" value="1"/>
</dbReference>
<dbReference type="PANTHER" id="PTHR47951:SF3">
    <property type="entry name" value="CYTOCHROME P450, FAMILY 706, SUBFAMILY A, POLYPEPTIDE 4"/>
    <property type="match status" value="1"/>
</dbReference>
<dbReference type="EMBL" id="JBBNAE010000008">
    <property type="protein sequence ID" value="KAK9103257.1"/>
    <property type="molecule type" value="Genomic_DNA"/>
</dbReference>
<dbReference type="GO" id="GO:0020037">
    <property type="term" value="F:heme binding"/>
    <property type="evidence" value="ECO:0007669"/>
    <property type="project" value="InterPro"/>
</dbReference>
<gene>
    <name evidence="10" type="ORF">Sjap_020511</name>
</gene>
<comment type="similarity">
    <text evidence="2 9">Belongs to the cytochrome P450 family.</text>
</comment>
<dbReference type="AlphaFoldDB" id="A0AAP0HZ25"/>
<evidence type="ECO:0000256" key="9">
    <source>
        <dbReference type="RuleBase" id="RU000461"/>
    </source>
</evidence>
<name>A0AAP0HZ25_9MAGN</name>
<dbReference type="InterPro" id="IPR017972">
    <property type="entry name" value="Cyt_P450_CS"/>
</dbReference>
<keyword evidence="4 8" id="KW-0479">Metal-binding</keyword>
<evidence type="ECO:0000256" key="6">
    <source>
        <dbReference type="ARBA" id="ARBA00023004"/>
    </source>
</evidence>
<sequence>MIYLEIKGIYIIVTSLNVVIRLKPADPKMTLLSLALSWFFDHQSLLFSLSPLILVSFAWILYKSTKPRNSKPLPGPRGLPFVGNLPFLDPNLHTYFADLATTYGPIFKLRLGSNLVVVITSPALAKQVLKDHDTTFANRNVNELARITSFKGSDIVWNPYGPEWRMLRKLCVREMLSSMSLDAIHELHKREVRRMVRVIHGSVGSPVNVGEELSFTISSIILSMMWGGGGGGRDVGDGDDVGDRRIERLGMECRRLVCEMMEVLSKPNVSDVFKWLERFDLQGIKRTVTELMARIERIFDTVIEERLRLMDGGGGKEMTKDFLQILLQLKEEGGEGKTSFTMNHLKALLLDMMIGGTDTTSNTVEWAIAELMNKPETMKKAQEELERVVGKDNILEESHFPKLHYLQVVMKEVLRLHPPIPLLIPHSPSSSCNIGGYMIPKGTGVFVNTWAMHRDSLVWENPLEFRPERFFDSKWDYTGIDFNYFPFGSGRRICAGKTMAERMFIFDLGTLLHSFDWELPEGSKLDLNEKFGMHGCCHITCGRGFANVEQCDVSNVYQ</sequence>
<dbReference type="PRINTS" id="PR00385">
    <property type="entry name" value="P450"/>
</dbReference>
<dbReference type="GO" id="GO:0005506">
    <property type="term" value="F:iron ion binding"/>
    <property type="evidence" value="ECO:0007669"/>
    <property type="project" value="InterPro"/>
</dbReference>
<dbReference type="GO" id="GO:0016705">
    <property type="term" value="F:oxidoreductase activity, acting on paired donors, with incorporation or reduction of molecular oxygen"/>
    <property type="evidence" value="ECO:0007669"/>
    <property type="project" value="InterPro"/>
</dbReference>
<evidence type="ECO:0000256" key="7">
    <source>
        <dbReference type="ARBA" id="ARBA00023033"/>
    </source>
</evidence>
<keyword evidence="6 8" id="KW-0408">Iron</keyword>
<dbReference type="PROSITE" id="PS00086">
    <property type="entry name" value="CYTOCHROME_P450"/>
    <property type="match status" value="1"/>
</dbReference>
<dbReference type="InterPro" id="IPR001128">
    <property type="entry name" value="Cyt_P450"/>
</dbReference>
<feature type="binding site" description="axial binding residue" evidence="8">
    <location>
        <position position="494"/>
    </location>
    <ligand>
        <name>heme</name>
        <dbReference type="ChEBI" id="CHEBI:30413"/>
    </ligand>
    <ligandPart>
        <name>Fe</name>
        <dbReference type="ChEBI" id="CHEBI:18248"/>
    </ligandPart>
</feature>
<evidence type="ECO:0008006" key="12">
    <source>
        <dbReference type="Google" id="ProtNLM"/>
    </source>
</evidence>
<dbReference type="GO" id="GO:0044550">
    <property type="term" value="P:secondary metabolite biosynthetic process"/>
    <property type="evidence" value="ECO:0007669"/>
    <property type="project" value="UniProtKB-ARBA"/>
</dbReference>
<proteinExistence type="inferred from homology"/>
<evidence type="ECO:0000256" key="8">
    <source>
        <dbReference type="PIRSR" id="PIRSR602401-1"/>
    </source>
</evidence>
<evidence type="ECO:0000256" key="4">
    <source>
        <dbReference type="ARBA" id="ARBA00022723"/>
    </source>
</evidence>
<dbReference type="Pfam" id="PF00067">
    <property type="entry name" value="p450"/>
    <property type="match status" value="1"/>
</dbReference>
<dbReference type="InterPro" id="IPR036396">
    <property type="entry name" value="Cyt_P450_sf"/>
</dbReference>
<dbReference type="InterPro" id="IPR002401">
    <property type="entry name" value="Cyt_P450_E_grp-I"/>
</dbReference>
<keyword evidence="5 9" id="KW-0560">Oxidoreductase</keyword>